<reference evidence="4 5" key="1">
    <citation type="submission" date="2019-09" db="EMBL/GenBank/DDBJ databases">
        <title>Nocardioides panacisoli sp. nov., isolated from the soil of a ginseng field.</title>
        <authorList>
            <person name="Cho C."/>
        </authorList>
    </citation>
    <scope>NUCLEOTIDE SEQUENCE [LARGE SCALE GENOMIC DNA]</scope>
    <source>
        <strain evidence="4 5">BN140041</strain>
    </source>
</reference>
<evidence type="ECO:0000313" key="5">
    <source>
        <dbReference type="Proteomes" id="UP000324351"/>
    </source>
</evidence>
<feature type="region of interest" description="Disordered" evidence="1">
    <location>
        <begin position="265"/>
        <end position="287"/>
    </location>
</feature>
<dbReference type="InterPro" id="IPR014308">
    <property type="entry name" value="Xanthine_DH_XdhC"/>
</dbReference>
<sequence length="287" mass="30492">MEWMKAVRRLRETRRPGVLVTVATVRGHAPREAGAKMVVGRERSWGTVGGGNLEAVAEERARAMLEDPTSTAELVTLSLSDKVPYQHGVQCCGGEVTLLLEPLPVVPAVAVFGMGHVGLELARILARHDLELHLVDSRADQLTRERLTVLDDAVAAVHAHQVPVLPELVIAELPPGTHVLVMTHDHAEDAALCDAALRATHLGSIGLIGSTAKWTRFRKKLAAEGHSPDAIARITTPIGLPDLGGKEPATIAVSVAAALLQQFQAEQTGPAGRAGRTETPSTAESTR</sequence>
<proteinExistence type="predicted"/>
<reference evidence="4 5" key="2">
    <citation type="submission" date="2019-09" db="EMBL/GenBank/DDBJ databases">
        <authorList>
            <person name="Jin C."/>
        </authorList>
    </citation>
    <scope>NUCLEOTIDE SEQUENCE [LARGE SCALE GENOMIC DNA]</scope>
    <source>
        <strain evidence="4 5">BN140041</strain>
    </source>
</reference>
<dbReference type="PANTHER" id="PTHR30388">
    <property type="entry name" value="ALDEHYDE OXIDOREDUCTASE MOLYBDENUM COFACTOR ASSEMBLY PROTEIN"/>
    <property type="match status" value="1"/>
</dbReference>
<dbReference type="AlphaFoldDB" id="A0A5B1M4B3"/>
<dbReference type="InterPro" id="IPR036291">
    <property type="entry name" value="NAD(P)-bd_dom_sf"/>
</dbReference>
<dbReference type="InterPro" id="IPR003777">
    <property type="entry name" value="XdhC_CoxI"/>
</dbReference>
<organism evidence="4 5">
    <name type="scientific">Nocardioides antri</name>
    <dbReference type="NCBI Taxonomy" id="2607659"/>
    <lineage>
        <taxon>Bacteria</taxon>
        <taxon>Bacillati</taxon>
        <taxon>Actinomycetota</taxon>
        <taxon>Actinomycetes</taxon>
        <taxon>Propionibacteriales</taxon>
        <taxon>Nocardioidaceae</taxon>
        <taxon>Nocardioides</taxon>
    </lineage>
</organism>
<accession>A0A5B1M4B3</accession>
<feature type="domain" description="XdhC Rossmann" evidence="3">
    <location>
        <begin position="109"/>
        <end position="258"/>
    </location>
</feature>
<evidence type="ECO:0000256" key="1">
    <source>
        <dbReference type="SAM" id="MobiDB-lite"/>
    </source>
</evidence>
<dbReference type="NCBIfam" id="TIGR02964">
    <property type="entry name" value="xanthine_xdhC"/>
    <property type="match status" value="1"/>
</dbReference>
<gene>
    <name evidence="4" type="primary">xdhC</name>
    <name evidence="4" type="ORF">F0U47_14485</name>
</gene>
<dbReference type="SUPFAM" id="SSF51735">
    <property type="entry name" value="NAD(P)-binding Rossmann-fold domains"/>
    <property type="match status" value="1"/>
</dbReference>
<dbReference type="EMBL" id="VUJW01000008">
    <property type="protein sequence ID" value="KAA1426590.1"/>
    <property type="molecule type" value="Genomic_DNA"/>
</dbReference>
<dbReference type="PANTHER" id="PTHR30388:SF6">
    <property type="entry name" value="XANTHINE DEHYDROGENASE SUBUNIT A-RELATED"/>
    <property type="match status" value="1"/>
</dbReference>
<dbReference type="InterPro" id="IPR027051">
    <property type="entry name" value="XdhC_Rossmann_dom"/>
</dbReference>
<evidence type="ECO:0000259" key="3">
    <source>
        <dbReference type="Pfam" id="PF13478"/>
    </source>
</evidence>
<evidence type="ECO:0000259" key="2">
    <source>
        <dbReference type="Pfam" id="PF02625"/>
    </source>
</evidence>
<dbReference type="Pfam" id="PF13478">
    <property type="entry name" value="XdhC_C"/>
    <property type="match status" value="1"/>
</dbReference>
<dbReference type="Proteomes" id="UP000324351">
    <property type="component" value="Unassembled WGS sequence"/>
</dbReference>
<dbReference type="Pfam" id="PF02625">
    <property type="entry name" value="XdhC_CoxI"/>
    <property type="match status" value="1"/>
</dbReference>
<evidence type="ECO:0000313" key="4">
    <source>
        <dbReference type="EMBL" id="KAA1426590.1"/>
    </source>
</evidence>
<feature type="domain" description="XdhC- CoxI" evidence="2">
    <location>
        <begin position="11"/>
        <end position="71"/>
    </location>
</feature>
<protein>
    <submittedName>
        <fullName evidence="4">Xanthine dehydrogenase accessory protein XdhC</fullName>
    </submittedName>
</protein>
<dbReference type="Gene3D" id="3.40.50.720">
    <property type="entry name" value="NAD(P)-binding Rossmann-like Domain"/>
    <property type="match status" value="1"/>
</dbReference>
<dbReference type="RefSeq" id="WP_149751172.1">
    <property type="nucleotide sequence ID" value="NZ_VUJW01000008.1"/>
</dbReference>
<comment type="caution">
    <text evidence="4">The sequence shown here is derived from an EMBL/GenBank/DDBJ whole genome shotgun (WGS) entry which is preliminary data.</text>
</comment>
<name>A0A5B1M4B3_9ACTN</name>
<feature type="compositionally biased region" description="Polar residues" evidence="1">
    <location>
        <begin position="278"/>
        <end position="287"/>
    </location>
</feature>
<dbReference type="InterPro" id="IPR052698">
    <property type="entry name" value="MoCofactor_Util/Proc"/>
</dbReference>
<keyword evidence="5" id="KW-1185">Reference proteome</keyword>